<gene>
    <name evidence="2" type="ORF">IE81DRAFT_367329</name>
</gene>
<dbReference type="Proteomes" id="UP000245783">
    <property type="component" value="Unassembled WGS sequence"/>
</dbReference>
<organism evidence="2 3">
    <name type="scientific">Ceraceosorus guamensis</name>
    <dbReference type="NCBI Taxonomy" id="1522189"/>
    <lineage>
        <taxon>Eukaryota</taxon>
        <taxon>Fungi</taxon>
        <taxon>Dikarya</taxon>
        <taxon>Basidiomycota</taxon>
        <taxon>Ustilaginomycotina</taxon>
        <taxon>Exobasidiomycetes</taxon>
        <taxon>Ceraceosorales</taxon>
        <taxon>Ceraceosoraceae</taxon>
        <taxon>Ceraceosorus</taxon>
    </lineage>
</organism>
<dbReference type="InParanoid" id="A0A316VYZ3"/>
<dbReference type="RefSeq" id="XP_025368773.1">
    <property type="nucleotide sequence ID" value="XM_025517071.1"/>
</dbReference>
<accession>A0A316VYZ3</accession>
<evidence type="ECO:0000256" key="1">
    <source>
        <dbReference type="SAM" id="MobiDB-lite"/>
    </source>
</evidence>
<dbReference type="EMBL" id="KZ819390">
    <property type="protein sequence ID" value="PWN41613.1"/>
    <property type="molecule type" value="Genomic_DNA"/>
</dbReference>
<feature type="region of interest" description="Disordered" evidence="1">
    <location>
        <begin position="86"/>
        <end position="122"/>
    </location>
</feature>
<name>A0A316VYZ3_9BASI</name>
<dbReference type="AlphaFoldDB" id="A0A316VYZ3"/>
<reference evidence="2 3" key="1">
    <citation type="journal article" date="2018" name="Mol. Biol. Evol.">
        <title>Broad Genomic Sampling Reveals a Smut Pathogenic Ancestry of the Fungal Clade Ustilaginomycotina.</title>
        <authorList>
            <person name="Kijpornyongpan T."/>
            <person name="Mondo S.J."/>
            <person name="Barry K."/>
            <person name="Sandor L."/>
            <person name="Lee J."/>
            <person name="Lipzen A."/>
            <person name="Pangilinan J."/>
            <person name="LaButti K."/>
            <person name="Hainaut M."/>
            <person name="Henrissat B."/>
            <person name="Grigoriev I.V."/>
            <person name="Spatafora J.W."/>
            <person name="Aime M.C."/>
        </authorList>
    </citation>
    <scope>NUCLEOTIDE SEQUENCE [LARGE SCALE GENOMIC DNA]</scope>
    <source>
        <strain evidence="2 3">MCA 4658</strain>
    </source>
</reference>
<dbReference type="GeneID" id="37038941"/>
<protein>
    <submittedName>
        <fullName evidence="2">Uncharacterized protein</fullName>
    </submittedName>
</protein>
<sequence>MSTAESQQRELIRSRRGDIPALLHRIFDRNPIMDVNANGPLPDTITYAQHRRDMAEFSRPASPEERAQRLEEKRILDARLARLRGNVGGAQSGSGGAGPSGGSQVGGAGGGSGVAGTSGGSA</sequence>
<keyword evidence="3" id="KW-1185">Reference proteome</keyword>
<proteinExistence type="predicted"/>
<evidence type="ECO:0000313" key="2">
    <source>
        <dbReference type="EMBL" id="PWN41613.1"/>
    </source>
</evidence>
<evidence type="ECO:0000313" key="3">
    <source>
        <dbReference type="Proteomes" id="UP000245783"/>
    </source>
</evidence>